<evidence type="ECO:0000256" key="2">
    <source>
        <dbReference type="SAM" id="SignalP"/>
    </source>
</evidence>
<accession>A0A809R962</accession>
<dbReference type="PANTHER" id="PTHR43056:SF10">
    <property type="entry name" value="COCE_NOND FAMILY, PUTATIVE (AFU_ORTHOLOGUE AFUA_7G00600)-RELATED"/>
    <property type="match status" value="1"/>
</dbReference>
<dbReference type="AlphaFoldDB" id="A0A809R962"/>
<reference evidence="4" key="1">
    <citation type="journal article" name="DNA Res.">
        <title>The physiological potential of anammox bacteria as revealed by their core genome structure.</title>
        <authorList>
            <person name="Okubo T."/>
            <person name="Toyoda A."/>
            <person name="Fukuhara K."/>
            <person name="Uchiyama I."/>
            <person name="Harigaya Y."/>
            <person name="Kuroiwa M."/>
            <person name="Suzuki T."/>
            <person name="Murakami Y."/>
            <person name="Suwa Y."/>
            <person name="Takami H."/>
        </authorList>
    </citation>
    <scope>NUCLEOTIDE SEQUENCE</scope>
    <source>
        <strain evidence="4">317325-2</strain>
    </source>
</reference>
<evidence type="ECO:0000313" key="4">
    <source>
        <dbReference type="EMBL" id="BBO24103.1"/>
    </source>
</evidence>
<dbReference type="InterPro" id="IPR008979">
    <property type="entry name" value="Galactose-bd-like_sf"/>
</dbReference>
<protein>
    <submittedName>
        <fullName evidence="4">Acyl esterase</fullName>
    </submittedName>
</protein>
<dbReference type="SMART" id="SM00939">
    <property type="entry name" value="PepX_C"/>
    <property type="match status" value="1"/>
</dbReference>
<feature type="chain" id="PRO_5035213933" evidence="2">
    <location>
        <begin position="22"/>
        <end position="771"/>
    </location>
</feature>
<keyword evidence="2" id="KW-0732">Signal</keyword>
<dbReference type="InterPro" id="IPR029058">
    <property type="entry name" value="AB_hydrolase_fold"/>
</dbReference>
<evidence type="ECO:0000256" key="1">
    <source>
        <dbReference type="ARBA" id="ARBA00022801"/>
    </source>
</evidence>
<sequence>MRTLRAMILIVSVLAALLAQAEKIEFTYTALGAKIGTSTLERQAEGTFRSVTEIKVANVEVRSELQGRLVEGTLTEFTLDQTVQGTRAVISAKDGKAKIVAGGQEREVDYVPTRVFFSNYHPFTTGTVADAFNPSVASSQKVDTFVIDALTAIPIEVVAKLSHRIEVGGKPLVAKVHNLKFPTVAFDVFTVEGEGVVAWDIPTQRTTIVRLGFEKLVEDPTLKYPELSKPEFAVKIESNVRVPMRDGVELAAEVIRPAQEGDYPVILVRTPYGRKPSAIEGEWWARRGYVFVSQDVRGRGESAGEWTPFVHERDDGFDTIGWIEKQPWCSGRVGMIGGSYVGWVQWWAAVERPAALKCIVPQVSPPDPFFNFPIDHGVPMLLGAIWWLRVVEKPSPDSSIFTPFSKPEALLSLPLSSIDDELLGKNIPFFDDWLSKESSKAFGRVNFHPDLPKVDIPALHISGWWDGDGIGTRLNWMAMNRHKKRNQHLIYGPWTHAFNTTTSIGDVDYGPEAILELQSVYLRWFDHWLKERDVWKGQPTARVFVTGANEWRELAGWPDPSSELTTLYFRSVGGLSTIKPGSEEPDRFTYDPAKIAFEPKDLEINPADATTVLNIKRTDDDFLLYSTGPLKEPMIVAGPIEVELHFATSARDTDFFATLIDKDPDGIRRLIAVPGKIRARYHRGFDRPELLAPGRTYKVTFPIWDTAHVVKAGHSLEVLISSQSFPSFARNLNTGEPAATGTRMVAAHQTLYHDRNRPSAIRFYGLPPKTP</sequence>
<feature type="signal peptide" evidence="2">
    <location>
        <begin position="1"/>
        <end position="21"/>
    </location>
</feature>
<dbReference type="Pfam" id="PF02129">
    <property type="entry name" value="Peptidase_S15"/>
    <property type="match status" value="1"/>
</dbReference>
<dbReference type="EMBL" id="AP021858">
    <property type="protein sequence ID" value="BBO24103.1"/>
    <property type="molecule type" value="Genomic_DNA"/>
</dbReference>
<proteinExistence type="predicted"/>
<dbReference type="InterPro" id="IPR000383">
    <property type="entry name" value="Xaa-Pro-like_dom"/>
</dbReference>
<dbReference type="Proteomes" id="UP000662873">
    <property type="component" value="Chromosome"/>
</dbReference>
<dbReference type="NCBIfam" id="TIGR00976">
    <property type="entry name" value="CocE_NonD"/>
    <property type="match status" value="1"/>
</dbReference>
<dbReference type="InterPro" id="IPR005674">
    <property type="entry name" value="CocE/Ser_esterase"/>
</dbReference>
<dbReference type="GO" id="GO:0008239">
    <property type="term" value="F:dipeptidyl-peptidase activity"/>
    <property type="evidence" value="ECO:0007669"/>
    <property type="project" value="InterPro"/>
</dbReference>
<dbReference type="InterPro" id="IPR050585">
    <property type="entry name" value="Xaa-Pro_dipeptidyl-ppase/CocE"/>
</dbReference>
<gene>
    <name evidence="4" type="ORF">NPRO_16980</name>
</gene>
<dbReference type="InterPro" id="IPR013736">
    <property type="entry name" value="Xaa-Pro_dipept_C"/>
</dbReference>
<feature type="domain" description="Xaa-Pro dipeptidyl-peptidase C-terminal" evidence="3">
    <location>
        <begin position="522"/>
        <end position="762"/>
    </location>
</feature>
<evidence type="ECO:0000259" key="3">
    <source>
        <dbReference type="SMART" id="SM00939"/>
    </source>
</evidence>
<name>A0A809R962_9BACT</name>
<dbReference type="Gene3D" id="3.40.50.1820">
    <property type="entry name" value="alpha/beta hydrolase"/>
    <property type="match status" value="1"/>
</dbReference>
<dbReference type="PANTHER" id="PTHR43056">
    <property type="entry name" value="PEPTIDASE S9 PROLYL OLIGOPEPTIDASE"/>
    <property type="match status" value="1"/>
</dbReference>
<dbReference type="Pfam" id="PF08530">
    <property type="entry name" value="PepX_C"/>
    <property type="match status" value="1"/>
</dbReference>
<dbReference type="KEGG" id="npy:NPRO_16980"/>
<evidence type="ECO:0000313" key="5">
    <source>
        <dbReference type="Proteomes" id="UP000662873"/>
    </source>
</evidence>
<keyword evidence="1" id="KW-0378">Hydrolase</keyword>
<dbReference type="SUPFAM" id="SSF53474">
    <property type="entry name" value="alpha/beta-Hydrolases"/>
    <property type="match status" value="1"/>
</dbReference>
<dbReference type="SUPFAM" id="SSF49785">
    <property type="entry name" value="Galactose-binding domain-like"/>
    <property type="match status" value="1"/>
</dbReference>
<dbReference type="Gene3D" id="2.60.120.260">
    <property type="entry name" value="Galactose-binding domain-like"/>
    <property type="match status" value="1"/>
</dbReference>
<dbReference type="Gene3D" id="1.10.3020.10">
    <property type="entry name" value="alpha-amino acid ester hydrolase ( Helical cap domain)"/>
    <property type="match status" value="1"/>
</dbReference>
<organism evidence="4 5">
    <name type="scientific">Candidatus Nitrosymbiomonas proteolyticus</name>
    <dbReference type="NCBI Taxonomy" id="2608984"/>
    <lineage>
        <taxon>Bacteria</taxon>
        <taxon>Bacillati</taxon>
        <taxon>Armatimonadota</taxon>
        <taxon>Armatimonadota incertae sedis</taxon>
        <taxon>Candidatus Nitrosymbiomonas</taxon>
    </lineage>
</organism>